<feature type="compositionally biased region" description="Polar residues" evidence="1">
    <location>
        <begin position="56"/>
        <end position="65"/>
    </location>
</feature>
<feature type="region of interest" description="Disordered" evidence="1">
    <location>
        <begin position="54"/>
        <end position="110"/>
    </location>
</feature>
<accession>A0A085LP85</accession>
<keyword evidence="3" id="KW-1185">Reference proteome</keyword>
<sequence length="110" mass="12211">MDYDPIMERSIKVTRSITDAMQPFYVRFKELKCQQKQLPISMFFKRTEREYVSAVGDSQPSTSSGIGIALQLPASCPSPSSSSEEGGSDNPTVISSETSEKSILTLQRLR</sequence>
<name>A0A085LP85_9BILA</name>
<feature type="compositionally biased region" description="Polar residues" evidence="1">
    <location>
        <begin position="89"/>
        <end position="110"/>
    </location>
</feature>
<reference evidence="2 3" key="1">
    <citation type="journal article" date="2014" name="Nat. Genet.">
        <title>Genome and transcriptome of the porcine whipworm Trichuris suis.</title>
        <authorList>
            <person name="Jex A.R."/>
            <person name="Nejsum P."/>
            <person name="Schwarz E.M."/>
            <person name="Hu L."/>
            <person name="Young N.D."/>
            <person name="Hall R.S."/>
            <person name="Korhonen P.K."/>
            <person name="Liao S."/>
            <person name="Thamsborg S."/>
            <person name="Xia J."/>
            <person name="Xu P."/>
            <person name="Wang S."/>
            <person name="Scheerlinck J.P."/>
            <person name="Hofmann A."/>
            <person name="Sternberg P.W."/>
            <person name="Wang J."/>
            <person name="Gasser R.B."/>
        </authorList>
    </citation>
    <scope>NUCLEOTIDE SEQUENCE [LARGE SCALE GENOMIC DNA]</scope>
    <source>
        <strain evidence="2">DCEP-RM93M</strain>
    </source>
</reference>
<dbReference type="AlphaFoldDB" id="A0A085LP85"/>
<gene>
    <name evidence="2" type="ORF">M513_12362</name>
</gene>
<evidence type="ECO:0000313" key="2">
    <source>
        <dbReference type="EMBL" id="KFD46781.1"/>
    </source>
</evidence>
<dbReference type="Proteomes" id="UP000030764">
    <property type="component" value="Unassembled WGS sequence"/>
</dbReference>
<evidence type="ECO:0000313" key="3">
    <source>
        <dbReference type="Proteomes" id="UP000030764"/>
    </source>
</evidence>
<dbReference type="EMBL" id="KL363354">
    <property type="protein sequence ID" value="KFD46781.1"/>
    <property type="molecule type" value="Genomic_DNA"/>
</dbReference>
<protein>
    <submittedName>
        <fullName evidence="2">Uncharacterized protein</fullName>
    </submittedName>
</protein>
<evidence type="ECO:0000256" key="1">
    <source>
        <dbReference type="SAM" id="MobiDB-lite"/>
    </source>
</evidence>
<organism evidence="2 3">
    <name type="scientific">Trichuris suis</name>
    <name type="common">pig whipworm</name>
    <dbReference type="NCBI Taxonomy" id="68888"/>
    <lineage>
        <taxon>Eukaryota</taxon>
        <taxon>Metazoa</taxon>
        <taxon>Ecdysozoa</taxon>
        <taxon>Nematoda</taxon>
        <taxon>Enoplea</taxon>
        <taxon>Dorylaimia</taxon>
        <taxon>Trichinellida</taxon>
        <taxon>Trichuridae</taxon>
        <taxon>Trichuris</taxon>
    </lineage>
</organism>
<proteinExistence type="predicted"/>